<dbReference type="GO" id="GO:0005615">
    <property type="term" value="C:extracellular space"/>
    <property type="evidence" value="ECO:0007669"/>
    <property type="project" value="TreeGrafter"/>
</dbReference>
<dbReference type="GO" id="GO:0031012">
    <property type="term" value="C:extracellular matrix"/>
    <property type="evidence" value="ECO:0007669"/>
    <property type="project" value="TreeGrafter"/>
</dbReference>
<dbReference type="PANTHER" id="PTHR24373:SF387">
    <property type="entry name" value="LEUCINE-RICH REPEATS AND IMMUNOGLOBULIN-LIKE DOMAINS PROTEIN SMA-10"/>
    <property type="match status" value="1"/>
</dbReference>
<evidence type="ECO:0000256" key="4">
    <source>
        <dbReference type="SAM" id="Phobius"/>
    </source>
</evidence>
<gene>
    <name evidence="6" type="ORF">KPH14_007858</name>
</gene>
<dbReference type="Proteomes" id="UP001258017">
    <property type="component" value="Unassembled WGS sequence"/>
</dbReference>
<dbReference type="SMART" id="SM00364">
    <property type="entry name" value="LRR_BAC"/>
    <property type="match status" value="14"/>
</dbReference>
<dbReference type="InterPro" id="IPR003591">
    <property type="entry name" value="Leu-rich_rpt_typical-subtyp"/>
</dbReference>
<dbReference type="FunFam" id="3.80.10.10:FF:001164">
    <property type="entry name" value="GH01279p"/>
    <property type="match status" value="1"/>
</dbReference>
<dbReference type="AlphaFoldDB" id="A0AAD9VXL7"/>
<accession>A0AAD9VXL7</accession>
<dbReference type="SUPFAM" id="SSF52058">
    <property type="entry name" value="L domain-like"/>
    <property type="match status" value="4"/>
</dbReference>
<dbReference type="SMART" id="SM00082">
    <property type="entry name" value="LRRCT"/>
    <property type="match status" value="1"/>
</dbReference>
<keyword evidence="4" id="KW-0812">Transmembrane</keyword>
<reference evidence="6" key="1">
    <citation type="submission" date="2021-08" db="EMBL/GenBank/DDBJ databases">
        <authorList>
            <person name="Misof B."/>
            <person name="Oliver O."/>
            <person name="Podsiadlowski L."/>
            <person name="Donath A."/>
            <person name="Peters R."/>
            <person name="Mayer C."/>
            <person name="Rust J."/>
            <person name="Gunkel S."/>
            <person name="Lesny P."/>
            <person name="Martin S."/>
            <person name="Oeyen J.P."/>
            <person name="Petersen M."/>
            <person name="Panagiotis P."/>
            <person name="Wilbrandt J."/>
            <person name="Tanja T."/>
        </authorList>
    </citation>
    <scope>NUCLEOTIDE SEQUENCE</scope>
    <source>
        <strain evidence="6">GBR_01_08_01A</strain>
        <tissue evidence="6">Thorax + abdomen</tissue>
    </source>
</reference>
<proteinExistence type="predicted"/>
<dbReference type="InterPro" id="IPR050328">
    <property type="entry name" value="Dev_Immune_Receptor"/>
</dbReference>
<keyword evidence="3" id="KW-0677">Repeat</keyword>
<organism evidence="6 7">
    <name type="scientific">Odynerus spinipes</name>
    <dbReference type="NCBI Taxonomy" id="1348599"/>
    <lineage>
        <taxon>Eukaryota</taxon>
        <taxon>Metazoa</taxon>
        <taxon>Ecdysozoa</taxon>
        <taxon>Arthropoda</taxon>
        <taxon>Hexapoda</taxon>
        <taxon>Insecta</taxon>
        <taxon>Pterygota</taxon>
        <taxon>Neoptera</taxon>
        <taxon>Endopterygota</taxon>
        <taxon>Hymenoptera</taxon>
        <taxon>Apocrita</taxon>
        <taxon>Aculeata</taxon>
        <taxon>Vespoidea</taxon>
        <taxon>Vespidae</taxon>
        <taxon>Eumeninae</taxon>
        <taxon>Odynerus</taxon>
    </lineage>
</organism>
<dbReference type="InterPro" id="IPR032675">
    <property type="entry name" value="LRR_dom_sf"/>
</dbReference>
<evidence type="ECO:0000256" key="3">
    <source>
        <dbReference type="ARBA" id="ARBA00022737"/>
    </source>
</evidence>
<dbReference type="PROSITE" id="PS51450">
    <property type="entry name" value="LRR"/>
    <property type="match status" value="10"/>
</dbReference>
<dbReference type="Gene3D" id="3.80.10.10">
    <property type="entry name" value="Ribonuclease Inhibitor"/>
    <property type="match status" value="6"/>
</dbReference>
<feature type="transmembrane region" description="Helical" evidence="4">
    <location>
        <begin position="12"/>
        <end position="28"/>
    </location>
</feature>
<dbReference type="EMBL" id="JAIFRP010000001">
    <property type="protein sequence ID" value="KAK2589307.1"/>
    <property type="molecule type" value="Genomic_DNA"/>
</dbReference>
<keyword evidence="7" id="KW-1185">Reference proteome</keyword>
<dbReference type="SMART" id="SM00369">
    <property type="entry name" value="LRR_TYP"/>
    <property type="match status" value="30"/>
</dbReference>
<evidence type="ECO:0000256" key="1">
    <source>
        <dbReference type="ARBA" id="ARBA00022614"/>
    </source>
</evidence>
<dbReference type="Pfam" id="PF00560">
    <property type="entry name" value="LRR_1"/>
    <property type="match status" value="2"/>
</dbReference>
<dbReference type="InterPro" id="IPR000483">
    <property type="entry name" value="Cys-rich_flank_reg_C"/>
</dbReference>
<dbReference type="SMART" id="SM00365">
    <property type="entry name" value="LRR_SD22"/>
    <property type="match status" value="7"/>
</dbReference>
<dbReference type="InterPro" id="IPR001611">
    <property type="entry name" value="Leu-rich_rpt"/>
</dbReference>
<dbReference type="Pfam" id="PF13855">
    <property type="entry name" value="LRR_8"/>
    <property type="match status" value="8"/>
</dbReference>
<protein>
    <recommendedName>
        <fullName evidence="5">LRRCT domain-containing protein</fullName>
    </recommendedName>
</protein>
<name>A0AAD9VXL7_9HYME</name>
<evidence type="ECO:0000313" key="7">
    <source>
        <dbReference type="Proteomes" id="UP001258017"/>
    </source>
</evidence>
<sequence length="1270" mass="143518">MGQKKQYQSIFQFYYIVLLSVLCVVVGANNPSMPSKEFRVISVLFLINCVPIVIECYNVPCTFNAMCMCWVQDDEDFTKMDITCMGVPFARFPDVSVSYVAQLDIVGSGMQVLDNDALESSVGVEALGLMSNRLASIGDTSLRVVADSLRSLDLSYNTLEDIPFKAFGDLKKLNWLNMHSNHLTSLDGDWGYMKTTLRNGFFGDNSIIEVPKVFSTFNSLVWLNLDNNNIENLSEDSLPPNIHTLSVNNNLLKSFPSSLGTLVDLDWLYLRGNDMKQLELPVFRSSNLELIDVSENSIEWIQMPTLGNHTLRINDFNLASNKLASLPSGIFDRLEARRIHLSSNGIRNIDDDAFLSLENSLEYLNLENNDLPGVPAAITGLKRLSYLYLANNDIRNISSDSFQNFSENLKALSLATNNLDAVPSAALARCQRLLHLNLGYNKISHVEPGDFDWAEDLEILLLRNNFLTKLKAESFKGAGKLKELSLSFNHLTELDEDCFIGIEESLDILELSFAFATDSFPQRALRPLTNLLWLVLDNNNFQSIEPTAFYSFQQLRYINLESNRLHYLPERIFLSSVHPELRDVKLGYNFLEMIPESTFQNLTELMSLDFTGNRIKVLTSDSIMDCPKLVTISLAYNRIHKMDRNAFSGLSSLRFLHLEFNRLTALYLDAISEIGGADFALNVSYNAISFIDSGSMTNNLTHLDVSFNNITHLPTETFCGTPDLLTLDLRSNFITSLEPGTFALNRLQVLNLRGNKIEALRKQSFYGLISLQQLDLGGNEITQLSTEQFRNLKSLRVLNLSNNKMRSLPRDVFEGTRLEILDLSHNKFTVVPSPSFLEVGYTLRDLNMADNFVDHLDSTAFPTSQLISLNLARNRLTILPDNSFVSLGKLLNLNVSHNSLQANFKELFHYLPNLRQLSLANSGLRTISPFPLISLNILDLSFNSIDATTDNQFQYLKNLKILLLTNNSLTSMPSVRLHLLRELDVSGNPIEELTKESFFGYPRLEKLDLRNLNRTRAVDMDCLRSLRYLKHLRLQTWPQADGFNLRDLMIGLPLRTVEIQVTEHLLKHQIQNAFTKQLRELTITGADLEVISSEAFSTIEGGELILRIKNTRVRRFQSDIFLSLTKRLTQLTLDLRDNHINELSPSIIYGNLSWETVGTNMVAGGLQVSGNPLECDCEIAWLSLWLRRWLRESRQIHTASQSDARQLRTIAGRAVCTETTPSYSSDKVLLTLGTPHTACQASALSSGNYERLARTWLALIQLIVLLLFAK</sequence>
<evidence type="ECO:0000259" key="5">
    <source>
        <dbReference type="SMART" id="SM00082"/>
    </source>
</evidence>
<keyword evidence="1" id="KW-0433">Leucine-rich repeat</keyword>
<dbReference type="PANTHER" id="PTHR24373">
    <property type="entry name" value="SLIT RELATED LEUCINE-RICH REPEAT NEURONAL PROTEIN"/>
    <property type="match status" value="1"/>
</dbReference>
<evidence type="ECO:0000256" key="2">
    <source>
        <dbReference type="ARBA" id="ARBA00022729"/>
    </source>
</evidence>
<keyword evidence="4" id="KW-0472">Membrane</keyword>
<feature type="domain" description="LRRCT" evidence="5">
    <location>
        <begin position="1171"/>
        <end position="1217"/>
    </location>
</feature>
<evidence type="ECO:0000313" key="6">
    <source>
        <dbReference type="EMBL" id="KAK2589307.1"/>
    </source>
</evidence>
<comment type="caution">
    <text evidence="6">The sequence shown here is derived from an EMBL/GenBank/DDBJ whole genome shotgun (WGS) entry which is preliminary data.</text>
</comment>
<reference evidence="6" key="2">
    <citation type="journal article" date="2023" name="Commun. Biol.">
        <title>Intrasexual cuticular hydrocarbon dimorphism in a wasp sheds light on hydrocarbon biosynthesis genes in Hymenoptera.</title>
        <authorList>
            <person name="Moris V.C."/>
            <person name="Podsiadlowski L."/>
            <person name="Martin S."/>
            <person name="Oeyen J.P."/>
            <person name="Donath A."/>
            <person name="Petersen M."/>
            <person name="Wilbrandt J."/>
            <person name="Misof B."/>
            <person name="Liedtke D."/>
            <person name="Thamm M."/>
            <person name="Scheiner R."/>
            <person name="Schmitt T."/>
            <person name="Niehuis O."/>
        </authorList>
    </citation>
    <scope>NUCLEOTIDE SEQUENCE</scope>
    <source>
        <strain evidence="6">GBR_01_08_01A</strain>
    </source>
</reference>
<keyword evidence="2" id="KW-0732">Signal</keyword>
<keyword evidence="4" id="KW-1133">Transmembrane helix</keyword>